<dbReference type="Proteomes" id="UP000619486">
    <property type="component" value="Unassembled WGS sequence"/>
</dbReference>
<accession>A0A918H094</accession>
<proteinExistence type="predicted"/>
<keyword evidence="4" id="KW-1185">Reference proteome</keyword>
<evidence type="ECO:0000256" key="1">
    <source>
        <dbReference type="SAM" id="MobiDB-lite"/>
    </source>
</evidence>
<sequence>MHMNVAPHLLTEDRAEFERILDDALRNAHDRPDLAAVGERLNTEQLRTMALNATTLITSSAAAEYDHFVKVREELRAPSGGSALDSARTSSGGESVDGTGAGLGAVVTVLAPVLAGTAALIFLLVGYLLKALDEPPAFADTLLATGWFFGAVTAVGILAAAVGLLVTALRNGATQVPAQEPGGEPDEVSRAREAWRIALLERGIVPFLRAALADPSADPGSSAPPRPMSRIPKVGFSGPDFSSPSEGATGTRPMFTSPDFTSPDFGGPEHQPE</sequence>
<keyword evidence="2" id="KW-1133">Transmembrane helix</keyword>
<organism evidence="3 4">
    <name type="scientific">Streptomyces purpureus</name>
    <dbReference type="NCBI Taxonomy" id="1951"/>
    <lineage>
        <taxon>Bacteria</taxon>
        <taxon>Bacillati</taxon>
        <taxon>Actinomycetota</taxon>
        <taxon>Actinomycetes</taxon>
        <taxon>Kitasatosporales</taxon>
        <taxon>Streptomycetaceae</taxon>
        <taxon>Streptomyces</taxon>
    </lineage>
</organism>
<evidence type="ECO:0000313" key="4">
    <source>
        <dbReference type="Proteomes" id="UP000619486"/>
    </source>
</evidence>
<dbReference type="AlphaFoldDB" id="A0A918H094"/>
<protein>
    <submittedName>
        <fullName evidence="3">Membrane protein</fullName>
    </submittedName>
</protein>
<dbReference type="EMBL" id="BMQQ01000003">
    <property type="protein sequence ID" value="GGT21566.1"/>
    <property type="molecule type" value="Genomic_DNA"/>
</dbReference>
<keyword evidence="2" id="KW-0472">Membrane</keyword>
<evidence type="ECO:0000256" key="2">
    <source>
        <dbReference type="SAM" id="Phobius"/>
    </source>
</evidence>
<comment type="caution">
    <text evidence="3">The sequence shown here is derived from an EMBL/GenBank/DDBJ whole genome shotgun (WGS) entry which is preliminary data.</text>
</comment>
<keyword evidence="2" id="KW-0812">Transmembrane</keyword>
<name>A0A918H094_9ACTN</name>
<gene>
    <name evidence="3" type="ORF">GCM10014713_13170</name>
</gene>
<reference evidence="3" key="1">
    <citation type="journal article" date="2014" name="Int. J. Syst. Evol. Microbiol.">
        <title>Complete genome sequence of Corynebacterium casei LMG S-19264T (=DSM 44701T), isolated from a smear-ripened cheese.</title>
        <authorList>
            <consortium name="US DOE Joint Genome Institute (JGI-PGF)"/>
            <person name="Walter F."/>
            <person name="Albersmeier A."/>
            <person name="Kalinowski J."/>
            <person name="Ruckert C."/>
        </authorList>
    </citation>
    <scope>NUCLEOTIDE SEQUENCE</scope>
    <source>
        <strain evidence="3">JCM 3172</strain>
    </source>
</reference>
<feature type="region of interest" description="Disordered" evidence="1">
    <location>
        <begin position="215"/>
        <end position="273"/>
    </location>
</feature>
<dbReference type="RefSeq" id="WP_019887802.1">
    <property type="nucleotide sequence ID" value="NZ_BMQQ01000003.1"/>
</dbReference>
<feature type="transmembrane region" description="Helical" evidence="2">
    <location>
        <begin position="147"/>
        <end position="169"/>
    </location>
</feature>
<evidence type="ECO:0000313" key="3">
    <source>
        <dbReference type="EMBL" id="GGT21566.1"/>
    </source>
</evidence>
<feature type="transmembrane region" description="Helical" evidence="2">
    <location>
        <begin position="103"/>
        <end position="127"/>
    </location>
</feature>
<reference evidence="3" key="2">
    <citation type="submission" date="2020-09" db="EMBL/GenBank/DDBJ databases">
        <authorList>
            <person name="Sun Q."/>
            <person name="Ohkuma M."/>
        </authorList>
    </citation>
    <scope>NUCLEOTIDE SEQUENCE</scope>
    <source>
        <strain evidence="3">JCM 3172</strain>
    </source>
</reference>